<reference evidence="1" key="1">
    <citation type="submission" date="2021-05" db="EMBL/GenBank/DDBJ databases">
        <authorList>
            <person name="Alioto T."/>
            <person name="Alioto T."/>
            <person name="Gomez Garrido J."/>
        </authorList>
    </citation>
    <scope>NUCLEOTIDE SEQUENCE</scope>
</reference>
<evidence type="ECO:0000313" key="1">
    <source>
        <dbReference type="EMBL" id="CAG6616053.1"/>
    </source>
</evidence>
<sequence length="120" mass="14355">MLFSTRLVCLPLPHLNRCVTEMKIFRFILNIDDHFFFITYKTKIQTFPTQQNKLHVSKNIRRKSQIQIAHRCLNMFLKLLNDTRARKIVNANPARPYKMISSSIRKIKYILFDIFVLTII</sequence>
<accession>A0A8D8M0Y7</accession>
<organism evidence="1">
    <name type="scientific">Cacopsylla melanoneura</name>
    <dbReference type="NCBI Taxonomy" id="428564"/>
    <lineage>
        <taxon>Eukaryota</taxon>
        <taxon>Metazoa</taxon>
        <taxon>Ecdysozoa</taxon>
        <taxon>Arthropoda</taxon>
        <taxon>Hexapoda</taxon>
        <taxon>Insecta</taxon>
        <taxon>Pterygota</taxon>
        <taxon>Neoptera</taxon>
        <taxon>Paraneoptera</taxon>
        <taxon>Hemiptera</taxon>
        <taxon>Sternorrhyncha</taxon>
        <taxon>Psylloidea</taxon>
        <taxon>Psyllidae</taxon>
        <taxon>Psyllinae</taxon>
        <taxon>Cacopsylla</taxon>
    </lineage>
</organism>
<protein>
    <submittedName>
        <fullName evidence="1">Uncharacterized protein</fullName>
    </submittedName>
</protein>
<proteinExistence type="predicted"/>
<name>A0A8D8M0Y7_9HEMI</name>
<dbReference type="AlphaFoldDB" id="A0A8D8M0Y7"/>
<dbReference type="EMBL" id="HBUF01034740">
    <property type="protein sequence ID" value="CAG6616053.1"/>
    <property type="molecule type" value="Transcribed_RNA"/>
</dbReference>